<dbReference type="Pfam" id="PF07883">
    <property type="entry name" value="Cupin_2"/>
    <property type="match status" value="1"/>
</dbReference>
<organism evidence="3 4">
    <name type="scientific">Caldanaerobius fijiensis DSM 17918</name>
    <dbReference type="NCBI Taxonomy" id="1121256"/>
    <lineage>
        <taxon>Bacteria</taxon>
        <taxon>Bacillati</taxon>
        <taxon>Bacillota</taxon>
        <taxon>Clostridia</taxon>
        <taxon>Thermoanaerobacterales</taxon>
        <taxon>Thermoanaerobacteraceae</taxon>
        <taxon>Caldanaerobius</taxon>
    </lineage>
</organism>
<dbReference type="Proteomes" id="UP000184088">
    <property type="component" value="Unassembled WGS sequence"/>
</dbReference>
<accession>A0A1M4T4I4</accession>
<evidence type="ECO:0000256" key="1">
    <source>
        <dbReference type="ARBA" id="ARBA00022723"/>
    </source>
</evidence>
<dbReference type="InterPro" id="IPR014710">
    <property type="entry name" value="RmlC-like_jellyroll"/>
</dbReference>
<dbReference type="InterPro" id="IPR051610">
    <property type="entry name" value="GPI/OXD"/>
</dbReference>
<dbReference type="InterPro" id="IPR011051">
    <property type="entry name" value="RmlC_Cupin_sf"/>
</dbReference>
<dbReference type="STRING" id="1121256.SAMN02746089_00215"/>
<dbReference type="SUPFAM" id="SSF51182">
    <property type="entry name" value="RmlC-like cupins"/>
    <property type="match status" value="1"/>
</dbReference>
<dbReference type="RefSeq" id="WP_073341226.1">
    <property type="nucleotide sequence ID" value="NZ_FQVH01000001.1"/>
</dbReference>
<keyword evidence="1" id="KW-0479">Metal-binding</keyword>
<name>A0A1M4T4I4_9THEO</name>
<dbReference type="OrthoDB" id="9797047at2"/>
<evidence type="ECO:0000313" key="3">
    <source>
        <dbReference type="EMBL" id="SHE39432.1"/>
    </source>
</evidence>
<proteinExistence type="predicted"/>
<dbReference type="EMBL" id="FQVH01000001">
    <property type="protein sequence ID" value="SHE39432.1"/>
    <property type="molecule type" value="Genomic_DNA"/>
</dbReference>
<dbReference type="PANTHER" id="PTHR35848">
    <property type="entry name" value="OXALATE-BINDING PROTEIN"/>
    <property type="match status" value="1"/>
</dbReference>
<dbReference type="InterPro" id="IPR013096">
    <property type="entry name" value="Cupin_2"/>
</dbReference>
<dbReference type="PANTHER" id="PTHR35848:SF6">
    <property type="entry name" value="CUPIN TYPE-2 DOMAIN-CONTAINING PROTEIN"/>
    <property type="match status" value="1"/>
</dbReference>
<protein>
    <submittedName>
        <fullName evidence="3">Cupin domain-containing protein</fullName>
    </submittedName>
</protein>
<dbReference type="CDD" id="cd02221">
    <property type="entry name" value="cupin_TM1287-like"/>
    <property type="match status" value="1"/>
</dbReference>
<dbReference type="GO" id="GO:0046872">
    <property type="term" value="F:metal ion binding"/>
    <property type="evidence" value="ECO:0007669"/>
    <property type="project" value="UniProtKB-KW"/>
</dbReference>
<keyword evidence="4" id="KW-1185">Reference proteome</keyword>
<sequence length="119" mass="13193">MFKRAHDMEVELRNQMRGGNGTVKITHIFNKDELPEKSRLLAHLTLEKGCSIGFHEHVNETEIFYFLRGEGIVNDNGQVYKVAAGDAVKTGNGAGHSVENTGEEPLEFIAVIILEDANI</sequence>
<evidence type="ECO:0000313" key="4">
    <source>
        <dbReference type="Proteomes" id="UP000184088"/>
    </source>
</evidence>
<feature type="domain" description="Cupin type-2" evidence="2">
    <location>
        <begin position="43"/>
        <end position="111"/>
    </location>
</feature>
<evidence type="ECO:0000259" key="2">
    <source>
        <dbReference type="Pfam" id="PF07883"/>
    </source>
</evidence>
<dbReference type="AlphaFoldDB" id="A0A1M4T4I4"/>
<gene>
    <name evidence="3" type="ORF">SAMN02746089_00215</name>
</gene>
<dbReference type="Gene3D" id="2.60.120.10">
    <property type="entry name" value="Jelly Rolls"/>
    <property type="match status" value="1"/>
</dbReference>
<reference evidence="3 4" key="1">
    <citation type="submission" date="2016-11" db="EMBL/GenBank/DDBJ databases">
        <authorList>
            <person name="Jaros S."/>
            <person name="Januszkiewicz K."/>
            <person name="Wedrychowicz H."/>
        </authorList>
    </citation>
    <scope>NUCLEOTIDE SEQUENCE [LARGE SCALE GENOMIC DNA]</scope>
    <source>
        <strain evidence="3 4">DSM 17918</strain>
    </source>
</reference>